<dbReference type="SUPFAM" id="SSF53706">
    <property type="entry name" value="Formate dehydrogenase/DMSO reductase, domains 1-3"/>
    <property type="match status" value="1"/>
</dbReference>
<protein>
    <submittedName>
        <fullName evidence="8">Anaerobic selenocysteine-containing dehydrogenase</fullName>
    </submittedName>
</protein>
<feature type="region of interest" description="Disordered" evidence="6">
    <location>
        <begin position="687"/>
        <end position="709"/>
    </location>
</feature>
<dbReference type="Pfam" id="PF00384">
    <property type="entry name" value="Molybdopterin"/>
    <property type="match status" value="1"/>
</dbReference>
<evidence type="ECO:0000256" key="1">
    <source>
        <dbReference type="ARBA" id="ARBA00022485"/>
    </source>
</evidence>
<organism evidence="8 9">
    <name type="scientific">Hoyosella altamirensis</name>
    <dbReference type="NCBI Taxonomy" id="616997"/>
    <lineage>
        <taxon>Bacteria</taxon>
        <taxon>Bacillati</taxon>
        <taxon>Actinomycetota</taxon>
        <taxon>Actinomycetes</taxon>
        <taxon>Mycobacteriales</taxon>
        <taxon>Hoyosellaceae</taxon>
        <taxon>Hoyosella</taxon>
    </lineage>
</organism>
<dbReference type="GO" id="GO:0046872">
    <property type="term" value="F:metal ion binding"/>
    <property type="evidence" value="ECO:0007669"/>
    <property type="project" value="UniProtKB-KW"/>
</dbReference>
<dbReference type="Gene3D" id="3.40.50.740">
    <property type="match status" value="1"/>
</dbReference>
<keyword evidence="1" id="KW-0004">4Fe-4S</keyword>
<dbReference type="EMBL" id="JACHWS010000001">
    <property type="protein sequence ID" value="MBB3036935.1"/>
    <property type="molecule type" value="Genomic_DNA"/>
</dbReference>
<dbReference type="GO" id="GO:0016020">
    <property type="term" value="C:membrane"/>
    <property type="evidence" value="ECO:0007669"/>
    <property type="project" value="TreeGrafter"/>
</dbReference>
<dbReference type="PANTHER" id="PTHR43105:SF9">
    <property type="entry name" value="NADPH-FE(3+) OXIDOREDUCTASE SUBUNIT ALPHA"/>
    <property type="match status" value="1"/>
</dbReference>
<dbReference type="SUPFAM" id="SSF50692">
    <property type="entry name" value="ADC-like"/>
    <property type="match status" value="1"/>
</dbReference>
<dbReference type="InterPro" id="IPR009010">
    <property type="entry name" value="Asp_de-COase-like_dom_sf"/>
</dbReference>
<evidence type="ECO:0000256" key="2">
    <source>
        <dbReference type="ARBA" id="ARBA00022723"/>
    </source>
</evidence>
<dbReference type="Gene3D" id="2.40.40.20">
    <property type="match status" value="1"/>
</dbReference>
<comment type="caution">
    <text evidence="8">The sequence shown here is derived from an EMBL/GenBank/DDBJ whole genome shotgun (WGS) entry which is preliminary data.</text>
</comment>
<evidence type="ECO:0000259" key="7">
    <source>
        <dbReference type="PROSITE" id="PS51669"/>
    </source>
</evidence>
<dbReference type="InterPro" id="IPR006963">
    <property type="entry name" value="Mopterin_OxRdtase_4Fe-4S_dom"/>
</dbReference>
<dbReference type="InterPro" id="IPR006657">
    <property type="entry name" value="MoPterin_dinucl-bd_dom"/>
</dbReference>
<evidence type="ECO:0000256" key="5">
    <source>
        <dbReference type="ARBA" id="ARBA00023014"/>
    </source>
</evidence>
<reference evidence="8 9" key="1">
    <citation type="submission" date="2020-08" db="EMBL/GenBank/DDBJ databases">
        <title>Sequencing the genomes of 1000 actinobacteria strains.</title>
        <authorList>
            <person name="Klenk H.-P."/>
        </authorList>
    </citation>
    <scope>NUCLEOTIDE SEQUENCE [LARGE SCALE GENOMIC DNA]</scope>
    <source>
        <strain evidence="8 9">DSM 45258</strain>
    </source>
</reference>
<evidence type="ECO:0000256" key="4">
    <source>
        <dbReference type="ARBA" id="ARBA00023004"/>
    </source>
</evidence>
<name>A0A839RJU2_9ACTN</name>
<dbReference type="RefSeq" id="WP_064442037.1">
    <property type="nucleotide sequence ID" value="NZ_BDDI01000018.1"/>
</dbReference>
<dbReference type="PANTHER" id="PTHR43105">
    <property type="entry name" value="RESPIRATORY NITRATE REDUCTASE"/>
    <property type="match status" value="1"/>
</dbReference>
<keyword evidence="4" id="KW-0408">Iron</keyword>
<keyword evidence="3" id="KW-0560">Oxidoreductase</keyword>
<dbReference type="InterPro" id="IPR006656">
    <property type="entry name" value="Mopterin_OxRdtase"/>
</dbReference>
<evidence type="ECO:0000313" key="8">
    <source>
        <dbReference type="EMBL" id="MBB3036935.1"/>
    </source>
</evidence>
<dbReference type="AlphaFoldDB" id="A0A839RJU2"/>
<gene>
    <name evidence="8" type="ORF">FHU29_001369</name>
</gene>
<feature type="domain" description="4Fe-4S Mo/W bis-MGD-type" evidence="7">
    <location>
        <begin position="5"/>
        <end position="61"/>
    </location>
</feature>
<evidence type="ECO:0000313" key="9">
    <source>
        <dbReference type="Proteomes" id="UP000567922"/>
    </source>
</evidence>
<dbReference type="GO" id="GO:0051539">
    <property type="term" value="F:4 iron, 4 sulfur cluster binding"/>
    <property type="evidence" value="ECO:0007669"/>
    <property type="project" value="UniProtKB-KW"/>
</dbReference>
<dbReference type="SMART" id="SM00926">
    <property type="entry name" value="Molybdop_Fe4S4"/>
    <property type="match status" value="1"/>
</dbReference>
<keyword evidence="9" id="KW-1185">Reference proteome</keyword>
<dbReference type="Proteomes" id="UP000567922">
    <property type="component" value="Unassembled WGS sequence"/>
</dbReference>
<evidence type="ECO:0000256" key="3">
    <source>
        <dbReference type="ARBA" id="ARBA00023002"/>
    </source>
</evidence>
<keyword evidence="5" id="KW-0411">Iron-sulfur</keyword>
<dbReference type="Gene3D" id="3.40.228.10">
    <property type="entry name" value="Dimethylsulfoxide Reductase, domain 2"/>
    <property type="match status" value="1"/>
</dbReference>
<dbReference type="OrthoDB" id="7376058at2"/>
<sequence>MTASEKWHKTACILCENNCGITVALDGRKFAKIRGDKDHVASEGYTCNKALRLDHYQNGGARLTAPLRREADGTFTEITWEGAIREIAEKLSAIREEHGGKSIFYYGGGGQGNHLGGAYSGALMRLLGARYRSTALAQEKTGEGFVDAHFTGGHTTGEFEHAEVSLFIGKNPWQSHGVPRARTVLQQIAKDPLRTMIVLDPVRTETADMADYHLQVRPGTDAWCLTAILGVLVQENLVDQRFIADHTVGADTILNVLRDVDIHEYAQISGIDEDTVRAVARRIATAASVSTYEDLGVQQGPNSTLISYLNKLIWLLTGNFGKPGAMQPHSWMAPLASYSLTEYATPVTGARILGGMVPCNVIAEEILTEHPDRFRAMIIESSNPAHSLADSQRFREAMRALELSVVIDIALTETGRNADYVLPAASQFEKWEATFFTLEFPRNTFHLRAPLLDPLPGTLAEPEIYSRLIREIGGVPSTYVTILRAAARLGRTAYKVAFAGLIAADKKVMGIAPYLLYQTLGPTLPENARSAAVLWALALRIEKMHGDSMRRAGHRNANALFDAILASRSGVTFTLDDHEDAWNYIPHKDKRFPLVIPELVDLLEDLRSTPARHTTDEFPIVLSVGERRAFTANTIFRDASWRRRDTKGALRLHPGDAATIGLADGADARIVTSRGTATATVELNDRMQPGHASLPNGLGLDLPTPNGATERVGVAPNELTDLKWRDPIAGTPWHKHVPARIEAIV</sequence>
<dbReference type="Pfam" id="PF04879">
    <property type="entry name" value="Molybdop_Fe4S4"/>
    <property type="match status" value="1"/>
</dbReference>
<dbReference type="Gene3D" id="3.30.2070.10">
    <property type="entry name" value="Formate dehydrogenase/DMSO reductase"/>
    <property type="match status" value="1"/>
</dbReference>
<dbReference type="InterPro" id="IPR050123">
    <property type="entry name" value="Prok_molybdopt-oxidoreductase"/>
</dbReference>
<proteinExistence type="predicted"/>
<dbReference type="Pfam" id="PF01568">
    <property type="entry name" value="Molydop_binding"/>
    <property type="match status" value="1"/>
</dbReference>
<evidence type="ECO:0000256" key="6">
    <source>
        <dbReference type="SAM" id="MobiDB-lite"/>
    </source>
</evidence>
<keyword evidence="2" id="KW-0479">Metal-binding</keyword>
<dbReference type="Gene3D" id="2.20.25.90">
    <property type="entry name" value="ADC-like domains"/>
    <property type="match status" value="1"/>
</dbReference>
<accession>A0A839RJU2</accession>
<dbReference type="GO" id="GO:0016491">
    <property type="term" value="F:oxidoreductase activity"/>
    <property type="evidence" value="ECO:0007669"/>
    <property type="project" value="UniProtKB-KW"/>
</dbReference>
<dbReference type="PROSITE" id="PS51669">
    <property type="entry name" value="4FE4S_MOW_BIS_MGD"/>
    <property type="match status" value="1"/>
</dbReference>
<dbReference type="GO" id="GO:0043546">
    <property type="term" value="F:molybdopterin cofactor binding"/>
    <property type="evidence" value="ECO:0007669"/>
    <property type="project" value="InterPro"/>
</dbReference>